<name>A0ABV2QTN7_9HYPH</name>
<feature type="signal peptide" evidence="4">
    <location>
        <begin position="1"/>
        <end position="22"/>
    </location>
</feature>
<keyword evidence="7" id="KW-1185">Reference proteome</keyword>
<comment type="subcellular location">
    <subcellularLocation>
        <location evidence="1">Cell envelope</location>
    </subcellularLocation>
</comment>
<organism evidence="6 7">
    <name type="scientific">Kaistia defluvii</name>
    <dbReference type="NCBI Taxonomy" id="410841"/>
    <lineage>
        <taxon>Bacteria</taxon>
        <taxon>Pseudomonadati</taxon>
        <taxon>Pseudomonadota</taxon>
        <taxon>Alphaproteobacteria</taxon>
        <taxon>Hyphomicrobiales</taxon>
        <taxon>Kaistiaceae</taxon>
        <taxon>Kaistia</taxon>
    </lineage>
</organism>
<dbReference type="Pfam" id="PF13407">
    <property type="entry name" value="Peripla_BP_4"/>
    <property type="match status" value="1"/>
</dbReference>
<dbReference type="CDD" id="cd06311">
    <property type="entry name" value="PBP1_ABC_sugar_binding-like"/>
    <property type="match status" value="1"/>
</dbReference>
<evidence type="ECO:0000256" key="1">
    <source>
        <dbReference type="ARBA" id="ARBA00004196"/>
    </source>
</evidence>
<comment type="similarity">
    <text evidence="2">Belongs to the bacterial solute-binding protein 2 family.</text>
</comment>
<evidence type="ECO:0000313" key="6">
    <source>
        <dbReference type="EMBL" id="MET4632392.1"/>
    </source>
</evidence>
<dbReference type="RefSeq" id="WP_354548197.1">
    <property type="nucleotide sequence ID" value="NZ_JBEPSM010000001.1"/>
</dbReference>
<dbReference type="InterPro" id="IPR028082">
    <property type="entry name" value="Peripla_BP_I"/>
</dbReference>
<reference evidence="6 7" key="1">
    <citation type="submission" date="2024-06" db="EMBL/GenBank/DDBJ databases">
        <title>Sorghum-associated microbial communities from plants grown in Nebraska, USA.</title>
        <authorList>
            <person name="Schachtman D."/>
        </authorList>
    </citation>
    <scope>NUCLEOTIDE SEQUENCE [LARGE SCALE GENOMIC DNA]</scope>
    <source>
        <strain evidence="6 7">3207</strain>
    </source>
</reference>
<dbReference type="PANTHER" id="PTHR46847">
    <property type="entry name" value="D-ALLOSE-BINDING PERIPLASMIC PROTEIN-RELATED"/>
    <property type="match status" value="1"/>
</dbReference>
<sequence>MRKLLLGSVAAGLMLVAGVAQAQETKTIAVSIPAADHGWTGGVVYHAQEQAKRLEARYPGLKVIVKTSPDGASQANALEDLTTQGIDALVTLPHNSDELTDPIRQVKEKGVFITVVDRALTDNAVADLYVAGNNPALGRVAGEYIKEKLNGKGNVVVIRGLPIVIDEERNKGFDEGIAGSDIKVLDRQFGNWSRDDAFKVMQDYLSKYPQIDAVWTQDDDMAVGVLEAIKQAKREDIQFVVAGAGMKDMIKKVMDGDKMIPVDILYPPAMVAVAMDLTAAGLYDHLPVRGSYILDATLVTKDNAKDFYYPDSPF</sequence>
<evidence type="ECO:0000256" key="4">
    <source>
        <dbReference type="SAM" id="SignalP"/>
    </source>
</evidence>
<gene>
    <name evidence="6" type="ORF">ABIE08_000305</name>
</gene>
<dbReference type="InterPro" id="IPR025997">
    <property type="entry name" value="SBP_2_dom"/>
</dbReference>
<dbReference type="PANTHER" id="PTHR46847:SF1">
    <property type="entry name" value="D-ALLOSE-BINDING PERIPLASMIC PROTEIN-RELATED"/>
    <property type="match status" value="1"/>
</dbReference>
<protein>
    <submittedName>
        <fullName evidence="6">Ribose transport system substrate-binding protein</fullName>
    </submittedName>
</protein>
<dbReference type="Gene3D" id="3.40.50.2300">
    <property type="match status" value="2"/>
</dbReference>
<dbReference type="EMBL" id="JBEPSM010000001">
    <property type="protein sequence ID" value="MET4632392.1"/>
    <property type="molecule type" value="Genomic_DNA"/>
</dbReference>
<accession>A0ABV2QTN7</accession>
<evidence type="ECO:0000259" key="5">
    <source>
        <dbReference type="Pfam" id="PF13407"/>
    </source>
</evidence>
<evidence type="ECO:0000256" key="3">
    <source>
        <dbReference type="ARBA" id="ARBA00022729"/>
    </source>
</evidence>
<dbReference type="SUPFAM" id="SSF53822">
    <property type="entry name" value="Periplasmic binding protein-like I"/>
    <property type="match status" value="1"/>
</dbReference>
<proteinExistence type="inferred from homology"/>
<comment type="caution">
    <text evidence="6">The sequence shown here is derived from an EMBL/GenBank/DDBJ whole genome shotgun (WGS) entry which is preliminary data.</text>
</comment>
<evidence type="ECO:0000256" key="2">
    <source>
        <dbReference type="ARBA" id="ARBA00007639"/>
    </source>
</evidence>
<dbReference type="Proteomes" id="UP001549321">
    <property type="component" value="Unassembled WGS sequence"/>
</dbReference>
<keyword evidence="3 4" id="KW-0732">Signal</keyword>
<feature type="domain" description="Periplasmic binding protein" evidence="5">
    <location>
        <begin position="28"/>
        <end position="257"/>
    </location>
</feature>
<feature type="chain" id="PRO_5045571339" evidence="4">
    <location>
        <begin position="23"/>
        <end position="314"/>
    </location>
</feature>
<evidence type="ECO:0000313" key="7">
    <source>
        <dbReference type="Proteomes" id="UP001549321"/>
    </source>
</evidence>